<feature type="region of interest" description="Disordered" evidence="3">
    <location>
        <begin position="361"/>
        <end position="380"/>
    </location>
</feature>
<reference evidence="5 6" key="1">
    <citation type="submission" date="2017-05" db="EMBL/GenBank/DDBJ databases">
        <authorList>
            <person name="Varghese N."/>
            <person name="Submissions S."/>
        </authorList>
    </citation>
    <scope>NUCLEOTIDE SEQUENCE [LARGE SCALE GENOMIC DNA]</scope>
    <source>
        <strain evidence="5 6">SM16</strain>
    </source>
</reference>
<sequence>MTRARTRRLGTGISALIAASPPPATTLPLASISAGYNPRRYFDSRKHDQLVASLRLRGMLQPILVRPATETGDGYLIVAGGRRYRAALEAFGPEGEVPVIIREMTDQEALEAAIDENDVRDDASETEQADAAVRVLAACQDDRGEAARRLGWSKTKLDRRLALAGLCEPVKHALDERRIKLGHAELLAAVPADKQEKALETILASGLDVGKTRDLLMRVTQDLAHACFDKSECLACPFNSAAQRALFETHIEDGHCTNAGCFELKTQTAEMIRFEQEECAEKAARTAKVSADDDTCGDEAEDEIDAIEGPDIEADADADAADAADGDDDDHSEISGAPSLHLQDEQAASSMNDAGNQAVPVAASDTGARKPDTPKSPVTARSIAIRSRELREATWRTALARALAANPAHAQATILVAAMSGTLPQIKAETLRGRAGLLVGRSFPDLDFSQQIAAILELPEPQAATVLSAIGAAYAKDVTSFDHVADLARVFAVDLRDAWHVDKTFLERYLKDELRFIARECGLIAHIGEKAFAKLLGQKKTDLIAGMLHALGFEWAGRLPSAMTLDGAYGPPPACPVAPASEVPITDLAA</sequence>
<name>A0ABY1QT16_9SPHN</name>
<evidence type="ECO:0000256" key="3">
    <source>
        <dbReference type="SAM" id="MobiDB-lite"/>
    </source>
</evidence>
<dbReference type="EMBL" id="FXUI01000013">
    <property type="protein sequence ID" value="SMP79546.1"/>
    <property type="molecule type" value="Genomic_DNA"/>
</dbReference>
<dbReference type="InterPro" id="IPR036086">
    <property type="entry name" value="ParB/Sulfiredoxin_sf"/>
</dbReference>
<organism evidence="5 6">
    <name type="scientific">Novosphingobium panipatense</name>
    <dbReference type="NCBI Taxonomy" id="428991"/>
    <lineage>
        <taxon>Bacteria</taxon>
        <taxon>Pseudomonadati</taxon>
        <taxon>Pseudomonadota</taxon>
        <taxon>Alphaproteobacteria</taxon>
        <taxon>Sphingomonadales</taxon>
        <taxon>Sphingomonadaceae</taxon>
        <taxon>Novosphingobium</taxon>
    </lineage>
</organism>
<evidence type="ECO:0000313" key="6">
    <source>
        <dbReference type="Proteomes" id="UP001157910"/>
    </source>
</evidence>
<gene>
    <name evidence="5" type="ORF">SAMN06296065_11337</name>
</gene>
<keyword evidence="6" id="KW-1185">Reference proteome</keyword>
<dbReference type="SMART" id="SM00470">
    <property type="entry name" value="ParB"/>
    <property type="match status" value="1"/>
</dbReference>
<feature type="region of interest" description="Disordered" evidence="3">
    <location>
        <begin position="286"/>
        <end position="336"/>
    </location>
</feature>
<dbReference type="Pfam" id="PF02195">
    <property type="entry name" value="ParB_N"/>
    <property type="match status" value="1"/>
</dbReference>
<dbReference type="NCBIfam" id="TIGR00180">
    <property type="entry name" value="parB_part"/>
    <property type="match status" value="1"/>
</dbReference>
<dbReference type="InterPro" id="IPR050336">
    <property type="entry name" value="Chromosome_partition/occlusion"/>
</dbReference>
<comment type="similarity">
    <text evidence="1">Belongs to the ParB family.</text>
</comment>
<accession>A0ABY1QT16</accession>
<dbReference type="InterPro" id="IPR003115">
    <property type="entry name" value="ParB_N"/>
</dbReference>
<dbReference type="InterPro" id="IPR004437">
    <property type="entry name" value="ParB/RepB/Spo0J"/>
</dbReference>
<protein>
    <submittedName>
        <fullName evidence="5">PRTRC system ParB family protein</fullName>
    </submittedName>
</protein>
<keyword evidence="2" id="KW-0159">Chromosome partition</keyword>
<dbReference type="Gene3D" id="3.90.1530.30">
    <property type="match status" value="1"/>
</dbReference>
<dbReference type="Gene3D" id="1.10.10.2830">
    <property type="match status" value="1"/>
</dbReference>
<dbReference type="Pfam" id="PF17762">
    <property type="entry name" value="HTH_ParB"/>
    <property type="match status" value="1"/>
</dbReference>
<evidence type="ECO:0000256" key="2">
    <source>
        <dbReference type="ARBA" id="ARBA00022829"/>
    </source>
</evidence>
<dbReference type="Proteomes" id="UP001157910">
    <property type="component" value="Unassembled WGS sequence"/>
</dbReference>
<comment type="caution">
    <text evidence="5">The sequence shown here is derived from an EMBL/GenBank/DDBJ whole genome shotgun (WGS) entry which is preliminary data.</text>
</comment>
<dbReference type="PANTHER" id="PTHR33375:SF1">
    <property type="entry name" value="CHROMOSOME-PARTITIONING PROTEIN PARB-RELATED"/>
    <property type="match status" value="1"/>
</dbReference>
<proteinExistence type="inferred from homology"/>
<dbReference type="SUPFAM" id="SSF110849">
    <property type="entry name" value="ParB/Sulfiredoxin"/>
    <property type="match status" value="1"/>
</dbReference>
<feature type="compositionally biased region" description="Acidic residues" evidence="3">
    <location>
        <begin position="292"/>
        <end position="331"/>
    </location>
</feature>
<evidence type="ECO:0000256" key="1">
    <source>
        <dbReference type="ARBA" id="ARBA00006295"/>
    </source>
</evidence>
<dbReference type="NCBIfam" id="TIGR03734">
    <property type="entry name" value="PRTRC_parB"/>
    <property type="match status" value="1"/>
</dbReference>
<dbReference type="SUPFAM" id="SSF109709">
    <property type="entry name" value="KorB DNA-binding domain-like"/>
    <property type="match status" value="1"/>
</dbReference>
<evidence type="ECO:0000259" key="4">
    <source>
        <dbReference type="SMART" id="SM00470"/>
    </source>
</evidence>
<dbReference type="InterPro" id="IPR022396">
    <property type="entry name" value="PRTRC_ParB"/>
</dbReference>
<feature type="domain" description="ParB-like N-terminal" evidence="4">
    <location>
        <begin position="25"/>
        <end position="118"/>
    </location>
</feature>
<dbReference type="InterPro" id="IPR041468">
    <property type="entry name" value="HTH_ParB/Spo0J"/>
</dbReference>
<dbReference type="RefSeq" id="WP_240511524.1">
    <property type="nucleotide sequence ID" value="NZ_FXUI01000013.1"/>
</dbReference>
<evidence type="ECO:0000313" key="5">
    <source>
        <dbReference type="EMBL" id="SMP79546.1"/>
    </source>
</evidence>
<dbReference type="PANTHER" id="PTHR33375">
    <property type="entry name" value="CHROMOSOME-PARTITIONING PROTEIN PARB-RELATED"/>
    <property type="match status" value="1"/>
</dbReference>